<dbReference type="Proteomes" id="UP000030754">
    <property type="component" value="Unassembled WGS sequence"/>
</dbReference>
<keyword evidence="1" id="KW-0812">Transmembrane</keyword>
<protein>
    <submittedName>
        <fullName evidence="2">Uncharacterized protein</fullName>
    </submittedName>
</protein>
<dbReference type="RefSeq" id="XP_013440290.1">
    <property type="nucleotide sequence ID" value="XM_013584836.1"/>
</dbReference>
<sequence length="285" mass="31750">MLYVIENVEEEIEQWCTLEYKHISETVGPSRAIFTSVPARRGLPLPLSALRRQLEDLQAQLRARVLPDSADTLEELNWDRVLLLDMDADQELTVADADRFDAVLVGGILGNVPSDDRTAEVRKLRLSHARHLGPLQMTTNTAVLVSKIILEDKVSLKDIPMVDEPEIPAGPNSKESLVLPFRYVAKSYLTKSESDKSEPSSFLSRCTDSWRGGLSACAAFLSFFSFLFFSFLFFSFLFFSFLFFSTLRHPYFARRLAAFPYGKRQFPAALAAAAAAAAAAAGDLL</sequence>
<reference evidence="2" key="2">
    <citation type="submission" date="2013-10" db="EMBL/GenBank/DDBJ databases">
        <authorList>
            <person name="Aslett M."/>
        </authorList>
    </citation>
    <scope>NUCLEOTIDE SEQUENCE [LARGE SCALE GENOMIC DNA]</scope>
    <source>
        <strain evidence="2">Houghton</strain>
    </source>
</reference>
<evidence type="ECO:0000313" key="2">
    <source>
        <dbReference type="EMBL" id="CDJ62928.1"/>
    </source>
</evidence>
<dbReference type="Pfam" id="PF04252">
    <property type="entry name" value="SFM1-like"/>
    <property type="match status" value="1"/>
</dbReference>
<dbReference type="GO" id="GO:0035241">
    <property type="term" value="F:protein-arginine omega-N monomethyltransferase activity"/>
    <property type="evidence" value="ECO:0007669"/>
    <property type="project" value="TreeGrafter"/>
</dbReference>
<keyword evidence="1" id="KW-1133">Transmembrane helix</keyword>
<reference evidence="2" key="1">
    <citation type="submission" date="2013-10" db="EMBL/GenBank/DDBJ databases">
        <title>Genomic analysis of the causative agents of coccidiosis in chickens.</title>
        <authorList>
            <person name="Reid A.J."/>
            <person name="Blake D."/>
            <person name="Billington K."/>
            <person name="Browne H."/>
            <person name="Dunn M."/>
            <person name="Hung S."/>
            <person name="Kawahara F."/>
            <person name="Miranda-Saavedra D."/>
            <person name="Mourier T."/>
            <person name="Nagra H."/>
            <person name="Otto T.D."/>
            <person name="Rawlings N."/>
            <person name="Sanchez A."/>
            <person name="Sanders M."/>
            <person name="Subramaniam C."/>
            <person name="Tay Y."/>
            <person name="Dear P."/>
            <person name="Doerig C."/>
            <person name="Gruber A."/>
            <person name="Parkinson J."/>
            <person name="Shirley M."/>
            <person name="Wan K.L."/>
            <person name="Berriman M."/>
            <person name="Tomley F."/>
            <person name="Pain A."/>
        </authorList>
    </citation>
    <scope>NUCLEOTIDE SEQUENCE [LARGE SCALE GENOMIC DNA]</scope>
    <source>
        <strain evidence="2">Houghton</strain>
    </source>
</reference>
<dbReference type="InterPro" id="IPR007364">
    <property type="entry name" value="SFM1-like"/>
</dbReference>
<dbReference type="GeneID" id="25473100"/>
<feature type="transmembrane region" description="Helical" evidence="1">
    <location>
        <begin position="219"/>
        <end position="244"/>
    </location>
</feature>
<proteinExistence type="predicted"/>
<dbReference type="AlphaFoldDB" id="U6MIM6"/>
<name>U6MIM6_9EIME</name>
<accession>U6MIM6</accession>
<evidence type="ECO:0000313" key="3">
    <source>
        <dbReference type="Proteomes" id="UP000030754"/>
    </source>
</evidence>
<keyword evidence="1" id="KW-0472">Membrane</keyword>
<gene>
    <name evidence="2" type="ORF">ENH_00029350</name>
</gene>
<dbReference type="VEuPathDB" id="ToxoDB:ENH_00029350"/>
<dbReference type="OrthoDB" id="373498at2759"/>
<organism evidence="2 3">
    <name type="scientific">Eimeria necatrix</name>
    <dbReference type="NCBI Taxonomy" id="51315"/>
    <lineage>
        <taxon>Eukaryota</taxon>
        <taxon>Sar</taxon>
        <taxon>Alveolata</taxon>
        <taxon>Apicomplexa</taxon>
        <taxon>Conoidasida</taxon>
        <taxon>Coccidia</taxon>
        <taxon>Eucoccidiorida</taxon>
        <taxon>Eimeriorina</taxon>
        <taxon>Eimeriidae</taxon>
        <taxon>Eimeria</taxon>
    </lineage>
</organism>
<dbReference type="PANTHER" id="PTHR35517">
    <property type="entry name" value="PROTEIN ARGININE N-METHYLTRANSFERASE SFM1"/>
    <property type="match status" value="1"/>
</dbReference>
<evidence type="ECO:0000256" key="1">
    <source>
        <dbReference type="SAM" id="Phobius"/>
    </source>
</evidence>
<dbReference type="EMBL" id="HG722638">
    <property type="protein sequence ID" value="CDJ62928.1"/>
    <property type="molecule type" value="Genomic_DNA"/>
</dbReference>
<keyword evidence="3" id="KW-1185">Reference proteome</keyword>
<dbReference type="CDD" id="cd18090">
    <property type="entry name" value="Arginine_MT_Sfm1"/>
    <property type="match status" value="1"/>
</dbReference>
<dbReference type="PANTHER" id="PTHR35517:SF1">
    <property type="entry name" value="PROTEIN ARGININE N-METHYLTRANSFERASE SFM1"/>
    <property type="match status" value="1"/>
</dbReference>